<comment type="caution">
    <text evidence="3">The sequence shown here is derived from an EMBL/GenBank/DDBJ whole genome shotgun (WGS) entry which is preliminary data.</text>
</comment>
<feature type="transmembrane region" description="Helical" evidence="2">
    <location>
        <begin position="70"/>
        <end position="90"/>
    </location>
</feature>
<feature type="transmembrane region" description="Helical" evidence="2">
    <location>
        <begin position="255"/>
        <end position="273"/>
    </location>
</feature>
<reference evidence="3 4" key="1">
    <citation type="submission" date="2015-01" db="EMBL/GenBank/DDBJ databases">
        <title>Comparative genomics of the lactic acid bacteria isolated from the honey bee gut.</title>
        <authorList>
            <person name="Ellegaard K.M."/>
            <person name="Tamarit D."/>
            <person name="Javelind E."/>
            <person name="Olofsson T."/>
            <person name="Andersson S.G."/>
            <person name="Vasquez A."/>
        </authorList>
    </citation>
    <scope>NUCLEOTIDE SEQUENCE [LARGE SCALE GENOMIC DNA]</scope>
    <source>
        <strain evidence="3 4">Hma11</strain>
    </source>
</reference>
<dbReference type="AlphaFoldDB" id="A0A0F4LS03"/>
<evidence type="ECO:0000313" key="3">
    <source>
        <dbReference type="EMBL" id="KJY61108.1"/>
    </source>
</evidence>
<dbReference type="InterPro" id="IPR011701">
    <property type="entry name" value="MFS"/>
</dbReference>
<dbReference type="STRING" id="303541.JF72_03840"/>
<proteinExistence type="predicted"/>
<feature type="transmembrane region" description="Helical" evidence="2">
    <location>
        <begin position="285"/>
        <end position="302"/>
    </location>
</feature>
<gene>
    <name evidence="3" type="ORF">JF72_03840</name>
</gene>
<feature type="transmembrane region" description="Helical" evidence="2">
    <location>
        <begin position="222"/>
        <end position="243"/>
    </location>
</feature>
<dbReference type="Proteomes" id="UP000033682">
    <property type="component" value="Unassembled WGS sequence"/>
</dbReference>
<dbReference type="PATRIC" id="fig|303541.3.peg.530"/>
<dbReference type="RefSeq" id="WP_046306372.1">
    <property type="nucleotide sequence ID" value="NZ_KQ034000.1"/>
</dbReference>
<dbReference type="PANTHER" id="PTHR23530">
    <property type="entry name" value="TRANSPORT PROTEIN-RELATED"/>
    <property type="match status" value="1"/>
</dbReference>
<keyword evidence="2" id="KW-0472">Membrane</keyword>
<dbReference type="Gene3D" id="1.20.1250.20">
    <property type="entry name" value="MFS general substrate transporter like domains"/>
    <property type="match status" value="1"/>
</dbReference>
<evidence type="ECO:0000313" key="4">
    <source>
        <dbReference type="Proteomes" id="UP000033682"/>
    </source>
</evidence>
<organism evidence="3 4">
    <name type="scientific">Lactobacillus apis</name>
    <dbReference type="NCBI Taxonomy" id="303541"/>
    <lineage>
        <taxon>Bacteria</taxon>
        <taxon>Bacillati</taxon>
        <taxon>Bacillota</taxon>
        <taxon>Bacilli</taxon>
        <taxon>Lactobacillales</taxon>
        <taxon>Lactobacillaceae</taxon>
        <taxon>Lactobacillus</taxon>
    </lineage>
</organism>
<dbReference type="InterPro" id="IPR053160">
    <property type="entry name" value="MFS_DHA3_Transporter"/>
</dbReference>
<sequence length="403" mass="44506">MKINNTIKYYLYTTFTNLRLSRIISILFVVQVLKLSLVQFALLESIFMFAQFFSEIPSGVLGDLFKNKTVVLTGLAVLITTPLLTVMAMFCPKNIIFPLLAVSFALEGVGNALLSGADEAFFYEGIREDGDEQLYGKIRGNRQLIGSIVLGVATAVGGYLFTQNDKFPYLFQSLFLLGAVAVIALTKESKKFENVDHEHETYTDMLKSILSVFRDMIHSSDILFLFVIMIIVTAVENAIFMLLPNYISKLGFDASANGSVFMIYSFAGGLVAAQSYRLVKMKFSSLTVLIIAVLLAATGLEVQGSKYLFLLGAGLLYIVLDILDPVVMQMLNLWVSDKSRATFISGLSFSTSLATMIINPVIGAVIQKYGTINMLIAVSLITVMMIVTAYLLIMRTNKNQNEK</sequence>
<evidence type="ECO:0000256" key="2">
    <source>
        <dbReference type="SAM" id="Phobius"/>
    </source>
</evidence>
<dbReference type="InterPro" id="IPR036259">
    <property type="entry name" value="MFS_trans_sf"/>
</dbReference>
<accession>A0A0F4LS03</accession>
<dbReference type="Pfam" id="PF07690">
    <property type="entry name" value="MFS_1"/>
    <property type="match status" value="1"/>
</dbReference>
<feature type="transmembrane region" description="Helical" evidence="2">
    <location>
        <begin position="308"/>
        <end position="331"/>
    </location>
</feature>
<evidence type="ECO:0000256" key="1">
    <source>
        <dbReference type="ARBA" id="ARBA00004651"/>
    </source>
</evidence>
<feature type="transmembrane region" description="Helical" evidence="2">
    <location>
        <begin position="20"/>
        <end position="50"/>
    </location>
</feature>
<feature type="transmembrane region" description="Helical" evidence="2">
    <location>
        <begin position="372"/>
        <end position="393"/>
    </location>
</feature>
<dbReference type="EMBL" id="JXLG01000005">
    <property type="protein sequence ID" value="KJY61108.1"/>
    <property type="molecule type" value="Genomic_DNA"/>
</dbReference>
<feature type="transmembrane region" description="Helical" evidence="2">
    <location>
        <begin position="167"/>
        <end position="185"/>
    </location>
</feature>
<feature type="transmembrane region" description="Helical" evidence="2">
    <location>
        <begin position="343"/>
        <end position="366"/>
    </location>
</feature>
<keyword evidence="2" id="KW-1133">Transmembrane helix</keyword>
<dbReference type="GO" id="GO:0005886">
    <property type="term" value="C:plasma membrane"/>
    <property type="evidence" value="ECO:0007669"/>
    <property type="project" value="UniProtKB-SubCell"/>
</dbReference>
<dbReference type="HOGENOM" id="CLU_046685_8_0_9"/>
<dbReference type="PANTHER" id="PTHR23530:SF1">
    <property type="entry name" value="PERMEASE, MAJOR FACILITATOR SUPERFAMILY-RELATED"/>
    <property type="match status" value="1"/>
</dbReference>
<dbReference type="SUPFAM" id="SSF103473">
    <property type="entry name" value="MFS general substrate transporter"/>
    <property type="match status" value="1"/>
</dbReference>
<keyword evidence="2" id="KW-0812">Transmembrane</keyword>
<dbReference type="GO" id="GO:0022857">
    <property type="term" value="F:transmembrane transporter activity"/>
    <property type="evidence" value="ECO:0007669"/>
    <property type="project" value="InterPro"/>
</dbReference>
<keyword evidence="4" id="KW-1185">Reference proteome</keyword>
<name>A0A0F4LS03_9LACO</name>
<feature type="transmembrane region" description="Helical" evidence="2">
    <location>
        <begin position="144"/>
        <end position="161"/>
    </location>
</feature>
<evidence type="ECO:0008006" key="5">
    <source>
        <dbReference type="Google" id="ProtNLM"/>
    </source>
</evidence>
<protein>
    <recommendedName>
        <fullName evidence="5">MFS transporter</fullName>
    </recommendedName>
</protein>
<comment type="subcellular location">
    <subcellularLocation>
        <location evidence="1">Cell membrane</location>
        <topology evidence="1">Multi-pass membrane protein</topology>
    </subcellularLocation>
</comment>